<dbReference type="RefSeq" id="WP_018042582.1">
    <property type="nucleotide sequence ID" value="NZ_BPQF01000010.1"/>
</dbReference>
<organism evidence="5">
    <name type="scientific">Methylobacterium bullatum</name>
    <dbReference type="NCBI Taxonomy" id="570505"/>
    <lineage>
        <taxon>Bacteria</taxon>
        <taxon>Pseudomonadati</taxon>
        <taxon>Pseudomonadota</taxon>
        <taxon>Alphaproteobacteria</taxon>
        <taxon>Hyphomicrobiales</taxon>
        <taxon>Methylobacteriaceae</taxon>
        <taxon>Methylobacterium</taxon>
    </lineage>
</organism>
<dbReference type="Pfam" id="PF10634">
    <property type="entry name" value="Iron_transport"/>
    <property type="match status" value="1"/>
</dbReference>
<reference evidence="6" key="1">
    <citation type="journal article" date="2016" name="Front. Microbiol.">
        <title>Genome Sequence of the Piezophilic, Mesophilic Sulfate-Reducing Bacterium Desulfovibrio indicus J2T.</title>
        <authorList>
            <person name="Cao J."/>
            <person name="Maignien L."/>
            <person name="Shao Z."/>
            <person name="Alain K."/>
            <person name="Jebbar M."/>
        </authorList>
    </citation>
    <scope>NUCLEOTIDE SEQUENCE</scope>
    <source>
        <strain evidence="6">DSM 21893</strain>
    </source>
</reference>
<name>A0A679JRX1_9HYPH</name>
<dbReference type="PIRSF" id="PIRSF017018">
    <property type="entry name" value="Tp34"/>
    <property type="match status" value="1"/>
</dbReference>
<evidence type="ECO:0000256" key="3">
    <source>
        <dbReference type="SAM" id="SignalP"/>
    </source>
</evidence>
<feature type="chain" id="PRO_5044628388" evidence="3">
    <location>
        <begin position="28"/>
        <end position="187"/>
    </location>
</feature>
<keyword evidence="2 3" id="KW-0732">Signal</keyword>
<dbReference type="Proteomes" id="UP001055307">
    <property type="component" value="Unassembled WGS sequence"/>
</dbReference>
<feature type="signal peptide" evidence="3">
    <location>
        <begin position="1"/>
        <end position="27"/>
    </location>
</feature>
<dbReference type="Gene3D" id="2.60.40.2480">
    <property type="entry name" value="Periplasmic metal-binding protein Tp34-type"/>
    <property type="match status" value="1"/>
</dbReference>
<evidence type="ECO:0000313" key="4">
    <source>
        <dbReference type="EMBL" id="CAA2099236.1"/>
    </source>
</evidence>
<dbReference type="InterPro" id="IPR018470">
    <property type="entry name" value="Metal-bd_Tp34-typ"/>
</dbReference>
<reference evidence="5" key="2">
    <citation type="submission" date="2019-12" db="EMBL/GenBank/DDBJ databases">
        <authorList>
            <person name="Cremers G."/>
        </authorList>
    </citation>
    <scope>NUCLEOTIDE SEQUENCE</scope>
    <source>
        <strain evidence="4">Mbul1</strain>
        <strain evidence="5">Mbul2</strain>
    </source>
</reference>
<evidence type="ECO:0000313" key="7">
    <source>
        <dbReference type="Proteomes" id="UP001055307"/>
    </source>
</evidence>
<gene>
    <name evidence="5" type="primary">tpd</name>
    <name evidence="5" type="ORF">MBLL_02649</name>
    <name evidence="4" type="ORF">MBUL_00045</name>
    <name evidence="6" type="ORF">OICFNHDK_1822</name>
</gene>
<accession>A0A679JRX1</accession>
<evidence type="ECO:0000256" key="1">
    <source>
        <dbReference type="ARBA" id="ARBA00010013"/>
    </source>
</evidence>
<evidence type="ECO:0000313" key="5">
    <source>
        <dbReference type="EMBL" id="CAA2143098.1"/>
    </source>
</evidence>
<evidence type="ECO:0000313" key="6">
    <source>
        <dbReference type="EMBL" id="GJD39363.1"/>
    </source>
</evidence>
<dbReference type="EMBL" id="LR743511">
    <property type="protein sequence ID" value="CAA2143098.1"/>
    <property type="molecule type" value="Genomic_DNA"/>
</dbReference>
<dbReference type="AlphaFoldDB" id="A0A679JRX1"/>
<protein>
    <submittedName>
        <fullName evidence="5">34 kDa membrane antigen</fullName>
    </submittedName>
</protein>
<dbReference type="InterPro" id="IPR038482">
    <property type="entry name" value="Tp34-type_sf"/>
</dbReference>
<reference evidence="6" key="3">
    <citation type="submission" date="2021-08" db="EMBL/GenBank/DDBJ databases">
        <authorList>
            <person name="Tani A."/>
            <person name="Ola A."/>
            <person name="Ogura Y."/>
            <person name="Katsura K."/>
            <person name="Hayashi T."/>
        </authorList>
    </citation>
    <scope>NUCLEOTIDE SEQUENCE</scope>
    <source>
        <strain evidence="6">DSM 21893</strain>
    </source>
</reference>
<evidence type="ECO:0000256" key="2">
    <source>
        <dbReference type="ARBA" id="ARBA00022729"/>
    </source>
</evidence>
<comment type="similarity">
    <text evidence="1">Belongs to the UPF0423 family.</text>
</comment>
<dbReference type="EMBL" id="LR743504">
    <property type="protein sequence ID" value="CAA2099236.1"/>
    <property type="molecule type" value="Genomic_DNA"/>
</dbReference>
<proteinExistence type="inferred from homology"/>
<keyword evidence="7" id="KW-1185">Reference proteome</keyword>
<dbReference type="EMBL" id="BPQF01000010">
    <property type="protein sequence ID" value="GJD39363.1"/>
    <property type="molecule type" value="Genomic_DNA"/>
</dbReference>
<sequence>MRKITHSALISASLLAFAALGTGFASAKETPIGPPMLKDGLEVTAVYLQPIEMDPPDMMRAAAQSDIHLEADIRAAKDNRNGFAEGDWLPSLDVSFELTKLEGEAATGPKVSGSLMPMVANDGPHYGDNVKLSGPGRYRLKLTVAPPGKNQHFGRHVDKETGVAEWFKPFDLIQDFTFAGTGKKGAY</sequence>